<dbReference type="EMBL" id="SMMG02000004">
    <property type="protein sequence ID" value="KAA3478053.1"/>
    <property type="molecule type" value="Genomic_DNA"/>
</dbReference>
<dbReference type="OrthoDB" id="1645289at2759"/>
<accession>A0A5B6W9M1</accession>
<comment type="caution">
    <text evidence="1">The sequence shown here is derived from an EMBL/GenBank/DDBJ whole genome shotgun (WGS) entry which is preliminary data.</text>
</comment>
<sequence length="167" mass="19912">MERRKLGISGCLQRKKNFLANMMFVTKKYWWQKAMLRRRELITIRDLEEKTYMTQPEGFKVAGKENLMCKLEKLLYNLKQSLSQVEIEKLKILFKEFEIKDLGEAKKILGTEITQNRTLKRLSLTQKQYLRKLIKRFGMNEKSKLVSTPLAHYFKLNTYISPKNNAK</sequence>
<organism evidence="1 2">
    <name type="scientific">Gossypium australe</name>
    <dbReference type="NCBI Taxonomy" id="47621"/>
    <lineage>
        <taxon>Eukaryota</taxon>
        <taxon>Viridiplantae</taxon>
        <taxon>Streptophyta</taxon>
        <taxon>Embryophyta</taxon>
        <taxon>Tracheophyta</taxon>
        <taxon>Spermatophyta</taxon>
        <taxon>Magnoliopsida</taxon>
        <taxon>eudicotyledons</taxon>
        <taxon>Gunneridae</taxon>
        <taxon>Pentapetalae</taxon>
        <taxon>rosids</taxon>
        <taxon>malvids</taxon>
        <taxon>Malvales</taxon>
        <taxon>Malvaceae</taxon>
        <taxon>Malvoideae</taxon>
        <taxon>Gossypium</taxon>
    </lineage>
</organism>
<evidence type="ECO:0000313" key="2">
    <source>
        <dbReference type="Proteomes" id="UP000325315"/>
    </source>
</evidence>
<gene>
    <name evidence="1" type="ORF">EPI10_011891</name>
</gene>
<name>A0A5B6W9M1_9ROSI</name>
<dbReference type="AlphaFoldDB" id="A0A5B6W9M1"/>
<proteinExistence type="predicted"/>
<evidence type="ECO:0000313" key="1">
    <source>
        <dbReference type="EMBL" id="KAA3478053.1"/>
    </source>
</evidence>
<keyword evidence="2" id="KW-1185">Reference proteome</keyword>
<reference evidence="2" key="1">
    <citation type="journal article" date="2019" name="Plant Biotechnol. J.">
        <title>Genome sequencing of the Australian wild diploid species Gossypium australe highlights disease resistance and delayed gland morphogenesis.</title>
        <authorList>
            <person name="Cai Y."/>
            <person name="Cai X."/>
            <person name="Wang Q."/>
            <person name="Wang P."/>
            <person name="Zhang Y."/>
            <person name="Cai C."/>
            <person name="Xu Y."/>
            <person name="Wang K."/>
            <person name="Zhou Z."/>
            <person name="Wang C."/>
            <person name="Geng S."/>
            <person name="Li B."/>
            <person name="Dong Q."/>
            <person name="Hou Y."/>
            <person name="Wang H."/>
            <person name="Ai P."/>
            <person name="Liu Z."/>
            <person name="Yi F."/>
            <person name="Sun M."/>
            <person name="An G."/>
            <person name="Cheng J."/>
            <person name="Zhang Y."/>
            <person name="Shi Q."/>
            <person name="Xie Y."/>
            <person name="Shi X."/>
            <person name="Chang Y."/>
            <person name="Huang F."/>
            <person name="Chen Y."/>
            <person name="Hong S."/>
            <person name="Mi L."/>
            <person name="Sun Q."/>
            <person name="Zhang L."/>
            <person name="Zhou B."/>
            <person name="Peng R."/>
            <person name="Zhang X."/>
            <person name="Liu F."/>
        </authorList>
    </citation>
    <scope>NUCLEOTIDE SEQUENCE [LARGE SCALE GENOMIC DNA]</scope>
    <source>
        <strain evidence="2">cv. PA1801</strain>
    </source>
</reference>
<protein>
    <submittedName>
        <fullName evidence="1">Retrovirus-related Pol polyprotein from transposon TNT 1-94</fullName>
    </submittedName>
</protein>
<dbReference type="Proteomes" id="UP000325315">
    <property type="component" value="Unassembled WGS sequence"/>
</dbReference>